<dbReference type="KEGG" id="tpla:ElP_35090"/>
<dbReference type="NCBIfam" id="TIGR02532">
    <property type="entry name" value="IV_pilin_GFxxxE"/>
    <property type="match status" value="1"/>
</dbReference>
<evidence type="ECO:0000313" key="3">
    <source>
        <dbReference type="Proteomes" id="UP000317835"/>
    </source>
</evidence>
<evidence type="ECO:0000313" key="2">
    <source>
        <dbReference type="EMBL" id="QDV35605.1"/>
    </source>
</evidence>
<gene>
    <name evidence="2" type="ORF">ElP_35090</name>
</gene>
<evidence type="ECO:0008006" key="4">
    <source>
        <dbReference type="Google" id="ProtNLM"/>
    </source>
</evidence>
<sequence>MRTPVADSRSIRVGGRSPRPGFTLVELLVVIGLLAILVALLLPAT</sequence>
<evidence type="ECO:0000256" key="1">
    <source>
        <dbReference type="SAM" id="Phobius"/>
    </source>
</evidence>
<dbReference type="AlphaFoldDB" id="A0A518H446"/>
<keyword evidence="1" id="KW-0472">Membrane</keyword>
<keyword evidence="1" id="KW-0812">Transmembrane</keyword>
<dbReference type="InterPro" id="IPR012902">
    <property type="entry name" value="N_methyl_site"/>
</dbReference>
<dbReference type="EMBL" id="CP036426">
    <property type="protein sequence ID" value="QDV35605.1"/>
    <property type="molecule type" value="Genomic_DNA"/>
</dbReference>
<proteinExistence type="predicted"/>
<reference evidence="2 3" key="1">
    <citation type="submission" date="2019-02" db="EMBL/GenBank/DDBJ databases">
        <title>Deep-cultivation of Planctomycetes and their phenomic and genomic characterization uncovers novel biology.</title>
        <authorList>
            <person name="Wiegand S."/>
            <person name="Jogler M."/>
            <person name="Boedeker C."/>
            <person name="Pinto D."/>
            <person name="Vollmers J."/>
            <person name="Rivas-Marin E."/>
            <person name="Kohn T."/>
            <person name="Peeters S.H."/>
            <person name="Heuer A."/>
            <person name="Rast P."/>
            <person name="Oberbeckmann S."/>
            <person name="Bunk B."/>
            <person name="Jeske O."/>
            <person name="Meyerdierks A."/>
            <person name="Storesund J.E."/>
            <person name="Kallscheuer N."/>
            <person name="Luecker S."/>
            <person name="Lage O.M."/>
            <person name="Pohl T."/>
            <person name="Merkel B.J."/>
            <person name="Hornburger P."/>
            <person name="Mueller R.-W."/>
            <person name="Bruemmer F."/>
            <person name="Labrenz M."/>
            <person name="Spormann A.M."/>
            <person name="Op den Camp H."/>
            <person name="Overmann J."/>
            <person name="Amann R."/>
            <person name="Jetten M.S.M."/>
            <person name="Mascher T."/>
            <person name="Medema M.H."/>
            <person name="Devos D.P."/>
            <person name="Kaster A.-K."/>
            <person name="Ovreas L."/>
            <person name="Rohde M."/>
            <person name="Galperin M.Y."/>
            <person name="Jogler C."/>
        </authorList>
    </citation>
    <scope>NUCLEOTIDE SEQUENCE [LARGE SCALE GENOMIC DNA]</scope>
    <source>
        <strain evidence="2 3">ElP</strain>
    </source>
</reference>
<accession>A0A518H446</accession>
<keyword evidence="1" id="KW-1133">Transmembrane helix</keyword>
<dbReference type="RefSeq" id="WP_390836026.1">
    <property type="nucleotide sequence ID" value="NZ_CP036426.1"/>
</dbReference>
<name>A0A518H446_9BACT</name>
<organism evidence="2 3">
    <name type="scientific">Tautonia plasticadhaerens</name>
    <dbReference type="NCBI Taxonomy" id="2527974"/>
    <lineage>
        <taxon>Bacteria</taxon>
        <taxon>Pseudomonadati</taxon>
        <taxon>Planctomycetota</taxon>
        <taxon>Planctomycetia</taxon>
        <taxon>Isosphaerales</taxon>
        <taxon>Isosphaeraceae</taxon>
        <taxon>Tautonia</taxon>
    </lineage>
</organism>
<protein>
    <recommendedName>
        <fullName evidence="4">Major pilin subunit</fullName>
    </recommendedName>
</protein>
<dbReference type="Pfam" id="PF07963">
    <property type="entry name" value="N_methyl"/>
    <property type="match status" value="1"/>
</dbReference>
<feature type="transmembrane region" description="Helical" evidence="1">
    <location>
        <begin position="21"/>
        <end position="42"/>
    </location>
</feature>
<keyword evidence="3" id="KW-1185">Reference proteome</keyword>
<dbReference type="Proteomes" id="UP000317835">
    <property type="component" value="Chromosome"/>
</dbReference>